<keyword evidence="6" id="KW-0464">Manganese</keyword>
<evidence type="ECO:0000256" key="3">
    <source>
        <dbReference type="ARBA" id="ARBA00011738"/>
    </source>
</evidence>
<evidence type="ECO:0000256" key="5">
    <source>
        <dbReference type="ARBA" id="ARBA00022801"/>
    </source>
</evidence>
<protein>
    <submittedName>
        <fullName evidence="10">Allantoate amidohydrolase</fullName>
    </submittedName>
</protein>
<evidence type="ECO:0000313" key="10">
    <source>
        <dbReference type="EMBL" id="MCP8967670.1"/>
    </source>
</evidence>
<evidence type="ECO:0000256" key="8">
    <source>
        <dbReference type="PIRSR" id="PIRSR001235-2"/>
    </source>
</evidence>
<dbReference type="Pfam" id="PF01546">
    <property type="entry name" value="Peptidase_M20"/>
    <property type="match status" value="1"/>
</dbReference>
<dbReference type="InterPro" id="IPR011650">
    <property type="entry name" value="Peptidase_M20_dimer"/>
</dbReference>
<evidence type="ECO:0000256" key="4">
    <source>
        <dbReference type="ARBA" id="ARBA00022723"/>
    </source>
</evidence>
<dbReference type="Pfam" id="PF07687">
    <property type="entry name" value="M20_dimer"/>
    <property type="match status" value="1"/>
</dbReference>
<dbReference type="EMBL" id="JANCLT010000002">
    <property type="protein sequence ID" value="MCP8967670.1"/>
    <property type="molecule type" value="Genomic_DNA"/>
</dbReference>
<keyword evidence="7" id="KW-0862">Zinc</keyword>
<comment type="subunit">
    <text evidence="3">Homodimer.</text>
</comment>
<keyword evidence="4 7" id="KW-0479">Metal-binding</keyword>
<dbReference type="Gene3D" id="3.30.70.360">
    <property type="match status" value="1"/>
</dbReference>
<dbReference type="Gene3D" id="3.40.630.10">
    <property type="entry name" value="Zn peptidases"/>
    <property type="match status" value="1"/>
</dbReference>
<feature type="binding site" evidence="7">
    <location>
        <position position="89"/>
    </location>
    <ligand>
        <name>Zn(2+)</name>
        <dbReference type="ChEBI" id="CHEBI:29105"/>
        <label>1</label>
    </ligand>
</feature>
<evidence type="ECO:0000256" key="7">
    <source>
        <dbReference type="PIRSR" id="PIRSR001235-1"/>
    </source>
</evidence>
<evidence type="ECO:0000256" key="2">
    <source>
        <dbReference type="ARBA" id="ARBA00006153"/>
    </source>
</evidence>
<feature type="binding site" evidence="7">
    <location>
        <position position="135"/>
    </location>
    <ligand>
        <name>Zn(2+)</name>
        <dbReference type="ChEBI" id="CHEBI:29105"/>
        <label>2</label>
    </ligand>
</feature>
<feature type="binding site" evidence="7">
    <location>
        <position position="100"/>
    </location>
    <ligand>
        <name>Zn(2+)</name>
        <dbReference type="ChEBI" id="CHEBI:29105"/>
        <label>1</label>
    </ligand>
</feature>
<dbReference type="PIRSF" id="PIRSF001235">
    <property type="entry name" value="Amidase_carbamoylase"/>
    <property type="match status" value="1"/>
</dbReference>
<reference evidence="10" key="1">
    <citation type="submission" date="2022-07" db="EMBL/GenBank/DDBJ databases">
        <authorList>
            <person name="Li W.-J."/>
            <person name="Deng Q.-Q."/>
        </authorList>
    </citation>
    <scope>NUCLEOTIDE SEQUENCE</scope>
    <source>
        <strain evidence="10">SYSU M60031</strain>
    </source>
</reference>
<dbReference type="PANTHER" id="PTHR32494">
    <property type="entry name" value="ALLANTOATE DEIMINASE-RELATED"/>
    <property type="match status" value="1"/>
</dbReference>
<dbReference type="InterPro" id="IPR036264">
    <property type="entry name" value="Bact_exopeptidase_dim_dom"/>
</dbReference>
<feature type="domain" description="Peptidase M20 dimerisation" evidence="9">
    <location>
        <begin position="219"/>
        <end position="316"/>
    </location>
</feature>
<comment type="similarity">
    <text evidence="2">Belongs to the peptidase M20 family.</text>
</comment>
<proteinExistence type="inferred from homology"/>
<gene>
    <name evidence="10" type="ORF">NK662_03840</name>
</gene>
<dbReference type="NCBIfam" id="TIGR01879">
    <property type="entry name" value="hydantase"/>
    <property type="match status" value="1"/>
</dbReference>
<dbReference type="GO" id="GO:0046872">
    <property type="term" value="F:metal ion binding"/>
    <property type="evidence" value="ECO:0007669"/>
    <property type="project" value="UniProtKB-KW"/>
</dbReference>
<dbReference type="RefSeq" id="WP_254758021.1">
    <property type="nucleotide sequence ID" value="NZ_JANCLT010000002.1"/>
</dbReference>
<feature type="binding site" evidence="7">
    <location>
        <position position="200"/>
    </location>
    <ligand>
        <name>Zn(2+)</name>
        <dbReference type="ChEBI" id="CHEBI:29105"/>
        <label>1</label>
    </ligand>
</feature>
<feature type="binding site" evidence="8">
    <location>
        <position position="297"/>
    </location>
    <ligand>
        <name>allantoate</name>
        <dbReference type="ChEBI" id="CHEBI:17536"/>
    </ligand>
</feature>
<dbReference type="SUPFAM" id="SSF55031">
    <property type="entry name" value="Bacterial exopeptidase dimerisation domain"/>
    <property type="match status" value="1"/>
</dbReference>
<comment type="caution">
    <text evidence="10">The sequence shown here is derived from an EMBL/GenBank/DDBJ whole genome shotgun (WGS) entry which is preliminary data.</text>
</comment>
<organism evidence="10 11">
    <name type="scientific">Ectobacillus ponti</name>
    <dbReference type="NCBI Taxonomy" id="2961894"/>
    <lineage>
        <taxon>Bacteria</taxon>
        <taxon>Bacillati</taxon>
        <taxon>Bacillota</taxon>
        <taxon>Bacilli</taxon>
        <taxon>Bacillales</taxon>
        <taxon>Bacillaceae</taxon>
        <taxon>Ectobacillus</taxon>
    </lineage>
</organism>
<feature type="binding site" evidence="8">
    <location>
        <position position="284"/>
    </location>
    <ligand>
        <name>allantoate</name>
        <dbReference type="ChEBI" id="CHEBI:17536"/>
    </ligand>
</feature>
<feature type="binding site" evidence="7">
    <location>
        <position position="100"/>
    </location>
    <ligand>
        <name>Zn(2+)</name>
        <dbReference type="ChEBI" id="CHEBI:29105"/>
        <label>2</label>
    </ligand>
</feature>
<dbReference type="CDD" id="cd03884">
    <property type="entry name" value="M20_bAS"/>
    <property type="match status" value="1"/>
</dbReference>
<dbReference type="Proteomes" id="UP001156102">
    <property type="component" value="Unassembled WGS sequence"/>
</dbReference>
<comment type="cofactor">
    <cofactor evidence="7">
        <name>Zn(2+)</name>
        <dbReference type="ChEBI" id="CHEBI:29105"/>
    </cofactor>
    <text evidence="7">Binds 2 Zn(2+) ions per subunit.</text>
</comment>
<dbReference type="InterPro" id="IPR010158">
    <property type="entry name" value="Amidase_Cbmase"/>
</dbReference>
<keyword evidence="11" id="KW-1185">Reference proteome</keyword>
<feature type="binding site" evidence="7">
    <location>
        <position position="391"/>
    </location>
    <ligand>
        <name>Zn(2+)</name>
        <dbReference type="ChEBI" id="CHEBI:29105"/>
        <label>2</label>
    </ligand>
</feature>
<keyword evidence="5" id="KW-0378">Hydrolase</keyword>
<dbReference type="NCBIfam" id="NF006771">
    <property type="entry name" value="PRK09290.1-5"/>
    <property type="match status" value="1"/>
</dbReference>
<evidence type="ECO:0000256" key="1">
    <source>
        <dbReference type="ARBA" id="ARBA00001936"/>
    </source>
</evidence>
<evidence type="ECO:0000256" key="6">
    <source>
        <dbReference type="ARBA" id="ARBA00023211"/>
    </source>
</evidence>
<comment type="cofactor">
    <cofactor evidence="1">
        <name>Mn(2+)</name>
        <dbReference type="ChEBI" id="CHEBI:29035"/>
    </cofactor>
</comment>
<dbReference type="GO" id="GO:0016813">
    <property type="term" value="F:hydrolase activity, acting on carbon-nitrogen (but not peptide) bonds, in linear amidines"/>
    <property type="evidence" value="ECO:0007669"/>
    <property type="project" value="InterPro"/>
</dbReference>
<accession>A0AA41X6E6</accession>
<dbReference type="AlphaFoldDB" id="A0AA41X6E6"/>
<sequence>MGSDYLVAVKHHIDAKRICARLEQLSACSATAVGVTRLPFTKESAEAEQLVEQWMAAAGMAVRKDSLNNLIGRYEGRNPSAPVLLIGSHLDSVIEAGKYDGTLGVLTGIEVVQALRDAGIVPENPIEVIGFCDEEGVRFHSTFLGSKAVAGLFTDSDLARTDEQGISVAEALRQAGIENPYEYQSARRRPEELLAYLELHMEQGPVLECEQQPVGVVTGIAGATRFSFEITGKSGHAGTVPVSIRQDALLGASELISFIEKQALLHEPLVATVGKLTVHPGASNVIPGRVSGTLDIRDLHVERKEQAIQAILGEAERMAAARGLQICFEQVMEVSPVYCDEKLMAILAASIQERGGPVIQMVSGAGHDAMAMAHVTDVAMIFVRCLDGLSHHPDEFVAEEDIGAGAEVLLSAVTKLVLA</sequence>
<dbReference type="InterPro" id="IPR002933">
    <property type="entry name" value="Peptidase_M20"/>
</dbReference>
<evidence type="ECO:0000313" key="11">
    <source>
        <dbReference type="Proteomes" id="UP001156102"/>
    </source>
</evidence>
<dbReference type="SUPFAM" id="SSF53187">
    <property type="entry name" value="Zn-dependent exopeptidases"/>
    <property type="match status" value="1"/>
</dbReference>
<dbReference type="NCBIfam" id="NF006775">
    <property type="entry name" value="PRK09290.2-5"/>
    <property type="match status" value="1"/>
</dbReference>
<evidence type="ECO:0000259" key="9">
    <source>
        <dbReference type="Pfam" id="PF07687"/>
    </source>
</evidence>
<name>A0AA41X6E6_9BACI</name>
<feature type="binding site" evidence="8">
    <location>
        <position position="225"/>
    </location>
    <ligand>
        <name>allantoate</name>
        <dbReference type="ChEBI" id="CHEBI:17536"/>
    </ligand>
</feature>
<dbReference type="PANTHER" id="PTHR32494:SF19">
    <property type="entry name" value="ALLANTOATE DEIMINASE-RELATED"/>
    <property type="match status" value="1"/>
</dbReference>